<feature type="compositionally biased region" description="Low complexity" evidence="1">
    <location>
        <begin position="110"/>
        <end position="127"/>
    </location>
</feature>
<reference evidence="2 3" key="1">
    <citation type="submission" date="2020-07" db="EMBL/GenBank/DDBJ databases">
        <title>Genomic Encyclopedia of Type Strains, Phase III (KMG-III): the genomes of soil and plant-associated and newly described type strains.</title>
        <authorList>
            <person name="Whitman W."/>
        </authorList>
    </citation>
    <scope>NUCLEOTIDE SEQUENCE [LARGE SCALE GENOMIC DNA]</scope>
    <source>
        <strain evidence="2 3">CECT 8576</strain>
    </source>
</reference>
<sequence>MTTNAGYDEIAIRVADLDRQQLPGQTAVPVPGYGTDQNAPGVEPHAETAIASTDHSAEQQPARPSRHRTKSRRKRRYTDIDSYQLEGLRSTTGDLLGCTVVIAEDALASPAATTPAGGGPSQAAQPPRSSTSEQAGPHQSAKKPSSTY</sequence>
<feature type="region of interest" description="Disordered" evidence="1">
    <location>
        <begin position="19"/>
        <end position="89"/>
    </location>
</feature>
<dbReference type="RefSeq" id="WP_179536986.1">
    <property type="nucleotide sequence ID" value="NZ_JACBYW010000008.1"/>
</dbReference>
<feature type="compositionally biased region" description="Basic residues" evidence="1">
    <location>
        <begin position="64"/>
        <end position="76"/>
    </location>
</feature>
<evidence type="ECO:0000313" key="3">
    <source>
        <dbReference type="Proteomes" id="UP000548304"/>
    </source>
</evidence>
<protein>
    <submittedName>
        <fullName evidence="2">Uncharacterized protein</fullName>
    </submittedName>
</protein>
<feature type="region of interest" description="Disordered" evidence="1">
    <location>
        <begin position="110"/>
        <end position="148"/>
    </location>
</feature>
<dbReference type="AlphaFoldDB" id="A0A852ZAW0"/>
<keyword evidence="3" id="KW-1185">Reference proteome</keyword>
<evidence type="ECO:0000313" key="2">
    <source>
        <dbReference type="EMBL" id="NYH80656.1"/>
    </source>
</evidence>
<evidence type="ECO:0000256" key="1">
    <source>
        <dbReference type="SAM" id="MobiDB-lite"/>
    </source>
</evidence>
<comment type="caution">
    <text evidence="2">The sequence shown here is derived from an EMBL/GenBank/DDBJ whole genome shotgun (WGS) entry which is preliminary data.</text>
</comment>
<dbReference type="EMBL" id="JACBYW010000008">
    <property type="protein sequence ID" value="NYH80656.1"/>
    <property type="molecule type" value="Genomic_DNA"/>
</dbReference>
<dbReference type="Proteomes" id="UP000548304">
    <property type="component" value="Unassembled WGS sequence"/>
</dbReference>
<organism evidence="2 3">
    <name type="scientific">Actinopolyspora biskrensis</name>
    <dbReference type="NCBI Taxonomy" id="1470178"/>
    <lineage>
        <taxon>Bacteria</taxon>
        <taxon>Bacillati</taxon>
        <taxon>Actinomycetota</taxon>
        <taxon>Actinomycetes</taxon>
        <taxon>Actinopolysporales</taxon>
        <taxon>Actinopolysporaceae</taxon>
        <taxon>Actinopolyspora</taxon>
    </lineage>
</organism>
<proteinExistence type="predicted"/>
<name>A0A852ZAW0_9ACTN</name>
<accession>A0A852ZAW0</accession>
<gene>
    <name evidence="2" type="ORF">FHR84_004022</name>
</gene>